<dbReference type="InterPro" id="IPR017972">
    <property type="entry name" value="Cyt_P450_CS"/>
</dbReference>
<dbReference type="PANTHER" id="PTHR46696:SF1">
    <property type="entry name" value="CYTOCHROME P450 YJIB-RELATED"/>
    <property type="match status" value="1"/>
</dbReference>
<keyword evidence="2" id="KW-0479">Metal-binding</keyword>
<dbReference type="PANTHER" id="PTHR46696">
    <property type="entry name" value="P450, PUTATIVE (EUROFUNG)-RELATED"/>
    <property type="match status" value="1"/>
</dbReference>
<feature type="compositionally biased region" description="Basic and acidic residues" evidence="3">
    <location>
        <begin position="376"/>
        <end position="392"/>
    </location>
</feature>
<keyword evidence="2" id="KW-0560">Oxidoreductase</keyword>
<accession>A0A7G7MCW1</accession>
<protein>
    <submittedName>
        <fullName evidence="4">Cytochrome P450</fullName>
    </submittedName>
</protein>
<evidence type="ECO:0000313" key="4">
    <source>
        <dbReference type="EMBL" id="QNG50622.1"/>
    </source>
</evidence>
<keyword evidence="2" id="KW-0408">Iron</keyword>
<dbReference type="CDD" id="cd00302">
    <property type="entry name" value="cytochrome_P450"/>
    <property type="match status" value="1"/>
</dbReference>
<reference evidence="4 5" key="1">
    <citation type="submission" date="2020-08" db="EMBL/GenBank/DDBJ databases">
        <authorList>
            <person name="Mo P."/>
        </authorList>
    </citation>
    <scope>NUCLEOTIDE SEQUENCE [LARGE SCALE GENOMIC DNA]</scope>
    <source>
        <strain evidence="4 5">CGMCC 4.1532</strain>
    </source>
</reference>
<dbReference type="GO" id="GO:0004497">
    <property type="term" value="F:monooxygenase activity"/>
    <property type="evidence" value="ECO:0007669"/>
    <property type="project" value="UniProtKB-KW"/>
</dbReference>
<dbReference type="SUPFAM" id="SSF48264">
    <property type="entry name" value="Cytochrome P450"/>
    <property type="match status" value="1"/>
</dbReference>
<keyword evidence="2" id="KW-0349">Heme</keyword>
<keyword evidence="5" id="KW-1185">Reference proteome</keyword>
<dbReference type="KEGG" id="ppel:H6H00_20640"/>
<name>A0A7G7MCW1_9PSEU</name>
<evidence type="ECO:0000256" key="2">
    <source>
        <dbReference type="RuleBase" id="RU000461"/>
    </source>
</evidence>
<dbReference type="RefSeq" id="WP_185717384.1">
    <property type="nucleotide sequence ID" value="NZ_BAAAWI010000001.1"/>
</dbReference>
<dbReference type="GO" id="GO:0020037">
    <property type="term" value="F:heme binding"/>
    <property type="evidence" value="ECO:0007669"/>
    <property type="project" value="InterPro"/>
</dbReference>
<proteinExistence type="inferred from homology"/>
<dbReference type="GO" id="GO:0005506">
    <property type="term" value="F:iron ion binding"/>
    <property type="evidence" value="ECO:0007669"/>
    <property type="project" value="InterPro"/>
</dbReference>
<evidence type="ECO:0000256" key="1">
    <source>
        <dbReference type="ARBA" id="ARBA00010617"/>
    </source>
</evidence>
<comment type="similarity">
    <text evidence="1 2">Belongs to the cytochrome P450 family.</text>
</comment>
<evidence type="ECO:0000256" key="3">
    <source>
        <dbReference type="SAM" id="MobiDB-lite"/>
    </source>
</evidence>
<dbReference type="AlphaFoldDB" id="A0A7G7MCW1"/>
<sequence>MQTITLDGYAEVREAYRQHDLEQALYDAGGVVMADSLLVLHGAEHRRRRRVENRLFRRGTFRYWEKAFLRDVVRDTLAPFRAAGRADLLEIGYRTIMSLTAMVAGIDRPTGSDAETDQLYRLAKKFSEGATMVHTTRDPAVVRAEVQAALDDFDRVFLQPSITRRRALLDRFAAGGIDEDDLPRDVLTALLRHGEELGVDEDVVRRECAFYLQAGSHSTADAFSHAADDWFAWAARDPDAADRARRDPALLQRCVYETLRLHPASPVAQRRALAPVTLRGGTEIPEGSFVVLDIAGANRDPRVFDRPEEYDPLREVPADVPRWGHAFGGGMHACIGTELAGGVPAPADPTPEQAHEQVLGTVTLLLDALLTAGARPDPDDPPRRDPHSARDHFAAYPVLFAPG</sequence>
<dbReference type="Gene3D" id="1.10.630.10">
    <property type="entry name" value="Cytochrome P450"/>
    <property type="match status" value="1"/>
</dbReference>
<dbReference type="GO" id="GO:0016705">
    <property type="term" value="F:oxidoreductase activity, acting on paired donors, with incorporation or reduction of molecular oxygen"/>
    <property type="evidence" value="ECO:0007669"/>
    <property type="project" value="InterPro"/>
</dbReference>
<dbReference type="Pfam" id="PF00067">
    <property type="entry name" value="p450"/>
    <property type="match status" value="1"/>
</dbReference>
<organism evidence="4 5">
    <name type="scientific">Pseudonocardia petroleophila</name>
    <dbReference type="NCBI Taxonomy" id="37331"/>
    <lineage>
        <taxon>Bacteria</taxon>
        <taxon>Bacillati</taxon>
        <taxon>Actinomycetota</taxon>
        <taxon>Actinomycetes</taxon>
        <taxon>Pseudonocardiales</taxon>
        <taxon>Pseudonocardiaceae</taxon>
        <taxon>Pseudonocardia</taxon>
    </lineage>
</organism>
<gene>
    <name evidence="4" type="ORF">H6H00_20640</name>
</gene>
<feature type="region of interest" description="Disordered" evidence="3">
    <location>
        <begin position="372"/>
        <end position="392"/>
    </location>
</feature>
<keyword evidence="2" id="KW-0503">Monooxygenase</keyword>
<evidence type="ECO:0000313" key="5">
    <source>
        <dbReference type="Proteomes" id="UP000515728"/>
    </source>
</evidence>
<dbReference type="PROSITE" id="PS00086">
    <property type="entry name" value="CYTOCHROME_P450"/>
    <property type="match status" value="1"/>
</dbReference>
<dbReference type="Proteomes" id="UP000515728">
    <property type="component" value="Chromosome"/>
</dbReference>
<dbReference type="InterPro" id="IPR001128">
    <property type="entry name" value="Cyt_P450"/>
</dbReference>
<dbReference type="EMBL" id="CP060131">
    <property type="protein sequence ID" value="QNG50622.1"/>
    <property type="molecule type" value="Genomic_DNA"/>
</dbReference>
<dbReference type="InterPro" id="IPR036396">
    <property type="entry name" value="Cyt_P450_sf"/>
</dbReference>